<evidence type="ECO:0000256" key="5">
    <source>
        <dbReference type="ARBA" id="ARBA00022989"/>
    </source>
</evidence>
<dbReference type="SUPFAM" id="SSF118215">
    <property type="entry name" value="Proton glutamate symport protein"/>
    <property type="match status" value="1"/>
</dbReference>
<keyword evidence="5 7" id="KW-1133">Transmembrane helix</keyword>
<keyword evidence="3" id="KW-1003">Cell membrane</keyword>
<feature type="transmembrane region" description="Helical" evidence="7">
    <location>
        <begin position="331"/>
        <end position="348"/>
    </location>
</feature>
<evidence type="ECO:0000256" key="2">
    <source>
        <dbReference type="ARBA" id="ARBA00022448"/>
    </source>
</evidence>
<dbReference type="RefSeq" id="WP_324669282.1">
    <property type="nucleotide sequence ID" value="NZ_CP141614.1"/>
</dbReference>
<reference evidence="9" key="1">
    <citation type="submission" date="2023-12" db="EMBL/GenBank/DDBJ databases">
        <title>Novel isolates from deep terrestrial aquifers shed light on the physiology and ecology of the class Limnochordia.</title>
        <authorList>
            <person name="Karnachuk O.V."/>
            <person name="Lukina A.P."/>
            <person name="Avakyan M.R."/>
            <person name="Kadnikov V."/>
            <person name="Begmatov S."/>
            <person name="Beletsky A.V."/>
            <person name="Mardanov A.V."/>
            <person name="Ravin N.V."/>
        </authorList>
    </citation>
    <scope>NUCLEOTIDE SEQUENCE [LARGE SCALE GENOMIC DNA]</scope>
    <source>
        <strain evidence="9">LN</strain>
    </source>
</reference>
<protein>
    <submittedName>
        <fullName evidence="8">Dicarboxylate/amino acid:cation symporter</fullName>
    </submittedName>
</protein>
<feature type="transmembrane region" description="Helical" evidence="7">
    <location>
        <begin position="81"/>
        <end position="103"/>
    </location>
</feature>
<evidence type="ECO:0000256" key="3">
    <source>
        <dbReference type="ARBA" id="ARBA00022475"/>
    </source>
</evidence>
<name>A0ABZ1BQL2_9FIRM</name>
<proteinExistence type="predicted"/>
<evidence type="ECO:0000256" key="7">
    <source>
        <dbReference type="SAM" id="Phobius"/>
    </source>
</evidence>
<sequence length="422" mass="43577">MQESFWQRYWRFPIIWKVLIGFVAGAVTGLVVGPSIEVVQPLGTLFLRLLQMLVMPLVFFTLIVGAASIRPSQLGRAGVKILVYYLLTSAVAVTLGVLLALAVSPGQGLSMPGQGGEARMPPPISQVLLGIVPTNPFAALAQGDVLAVIFFALVVGVALGALRHSGEAGRASLSEGLLAIFRGINEVMFVLVRGVLEYAPIGVFALIAVTLGRTGVAALVPLAKLTGVVYGGVLLQILFYSLLLALLGVGLRRFWSAAQEPMAMAFVTRSSNGTLPVTMRAAGRLGIREALYGFSLPLGATINMDGTALYIGASVVFVANVAGIDLTPGQLLGVIVTGVLASIGTAGVPGAGLIMLSLAITQAGLPMAPVGLVAGIDAILDMVRTMCNVTGDLVGTQVVARTEPDFVEAPTRAPAEGVGVPS</sequence>
<dbReference type="Proteomes" id="UP001333102">
    <property type="component" value="Chromosome"/>
</dbReference>
<dbReference type="InterPro" id="IPR036458">
    <property type="entry name" value="Na:dicarbo_symporter_sf"/>
</dbReference>
<dbReference type="EMBL" id="CP141614">
    <property type="protein sequence ID" value="WRP14895.1"/>
    <property type="molecule type" value="Genomic_DNA"/>
</dbReference>
<organism evidence="8 9">
    <name type="scientific">Geochorda subterranea</name>
    <dbReference type="NCBI Taxonomy" id="3109564"/>
    <lineage>
        <taxon>Bacteria</taxon>
        <taxon>Bacillati</taxon>
        <taxon>Bacillota</taxon>
        <taxon>Limnochordia</taxon>
        <taxon>Limnochordales</taxon>
        <taxon>Geochordaceae</taxon>
        <taxon>Geochorda</taxon>
    </lineage>
</organism>
<evidence type="ECO:0000313" key="9">
    <source>
        <dbReference type="Proteomes" id="UP001333102"/>
    </source>
</evidence>
<dbReference type="PANTHER" id="PTHR42865">
    <property type="entry name" value="PROTON/GLUTAMATE-ASPARTATE SYMPORTER"/>
    <property type="match status" value="1"/>
</dbReference>
<feature type="transmembrane region" description="Helical" evidence="7">
    <location>
        <begin position="307"/>
        <end position="324"/>
    </location>
</feature>
<accession>A0ABZ1BQL2</accession>
<keyword evidence="2" id="KW-0813">Transport</keyword>
<keyword evidence="6 7" id="KW-0472">Membrane</keyword>
<gene>
    <name evidence="8" type="ORF">VLY81_01605</name>
</gene>
<dbReference type="Pfam" id="PF00375">
    <property type="entry name" value="SDF"/>
    <property type="match status" value="1"/>
</dbReference>
<feature type="transmembrane region" description="Helical" evidence="7">
    <location>
        <begin position="145"/>
        <end position="162"/>
    </location>
</feature>
<dbReference type="Gene3D" id="1.10.3860.10">
    <property type="entry name" value="Sodium:dicarboxylate symporter"/>
    <property type="match status" value="1"/>
</dbReference>
<evidence type="ECO:0000256" key="6">
    <source>
        <dbReference type="ARBA" id="ARBA00023136"/>
    </source>
</evidence>
<dbReference type="PRINTS" id="PR00173">
    <property type="entry name" value="EDTRNSPORT"/>
</dbReference>
<feature type="transmembrane region" description="Helical" evidence="7">
    <location>
        <begin position="12"/>
        <end position="33"/>
    </location>
</feature>
<evidence type="ECO:0000256" key="4">
    <source>
        <dbReference type="ARBA" id="ARBA00022692"/>
    </source>
</evidence>
<dbReference type="PANTHER" id="PTHR42865:SF7">
    <property type="entry name" value="PROTON_GLUTAMATE-ASPARTATE SYMPORTER"/>
    <property type="match status" value="1"/>
</dbReference>
<evidence type="ECO:0000313" key="8">
    <source>
        <dbReference type="EMBL" id="WRP14895.1"/>
    </source>
</evidence>
<keyword evidence="4 7" id="KW-0812">Transmembrane</keyword>
<feature type="transmembrane region" description="Helical" evidence="7">
    <location>
        <begin position="227"/>
        <end position="251"/>
    </location>
</feature>
<evidence type="ECO:0000256" key="1">
    <source>
        <dbReference type="ARBA" id="ARBA00004651"/>
    </source>
</evidence>
<feature type="transmembrane region" description="Helical" evidence="7">
    <location>
        <begin position="354"/>
        <end position="376"/>
    </location>
</feature>
<feature type="transmembrane region" description="Helical" evidence="7">
    <location>
        <begin position="45"/>
        <end position="69"/>
    </location>
</feature>
<feature type="transmembrane region" description="Helical" evidence="7">
    <location>
        <begin position="198"/>
        <end position="220"/>
    </location>
</feature>
<keyword evidence="9" id="KW-1185">Reference proteome</keyword>
<comment type="subcellular location">
    <subcellularLocation>
        <location evidence="1">Cell membrane</location>
        <topology evidence="1">Multi-pass membrane protein</topology>
    </subcellularLocation>
</comment>
<dbReference type="InterPro" id="IPR001991">
    <property type="entry name" value="Na-dicarboxylate_symporter"/>
</dbReference>